<comment type="caution">
    <text evidence="3">The sequence shown here is derived from an EMBL/GenBank/DDBJ whole genome shotgun (WGS) entry which is preliminary data.</text>
</comment>
<keyword evidence="2" id="KW-1133">Transmembrane helix</keyword>
<dbReference type="RefSeq" id="WP_157848866.1">
    <property type="nucleotide sequence ID" value="NZ_JBHSPX010000002.1"/>
</dbReference>
<keyword evidence="2" id="KW-0812">Transmembrane</keyword>
<feature type="region of interest" description="Disordered" evidence="1">
    <location>
        <begin position="383"/>
        <end position="405"/>
    </location>
</feature>
<sequence length="405" mass="44752">MQSSATGDTAWQHSATRRAWKAGLALHLLVVPFGVVAGGFAVARLPIPTWLRCTLAVLLVIAGIYGVCRQVSRVRQMFRLRRILRIYPWQVYESGLPHSAGVRSAHGSRAWFKVPSPDNPNSWEQCYVYRTRRSRWWLERMPPQAGREAKADIRTLWVVGDPRFRAVLAVPGKCGPRRMLELPAGGSRAEHLANASPEALIRAVKAGVRLPELAIPAMESDRGPVVPAPEPPSGAAWAFPATRWSMRLRLLRGAAVLAAAPVPFLWLFSLGPWHASSAKGLVFVLAGTVIPAFRRLRSSFILRRTLRSRGTPWRTLDVEIRHRGRALVLVTGNEALRTQLALRRLPAGRAQVWYVGDIYGAGVVSLRGDGAVMPVRCTEHGRPVAKPKAAASEERPRVRRWGPVG</sequence>
<evidence type="ECO:0000256" key="1">
    <source>
        <dbReference type="SAM" id="MobiDB-lite"/>
    </source>
</evidence>
<name>A0ABW1MEG9_9ACTN</name>
<keyword evidence="4" id="KW-1185">Reference proteome</keyword>
<feature type="transmembrane region" description="Helical" evidence="2">
    <location>
        <begin position="274"/>
        <end position="293"/>
    </location>
</feature>
<feature type="transmembrane region" description="Helical" evidence="2">
    <location>
        <begin position="24"/>
        <end position="43"/>
    </location>
</feature>
<dbReference type="Proteomes" id="UP001596139">
    <property type="component" value="Unassembled WGS sequence"/>
</dbReference>
<evidence type="ECO:0000313" key="3">
    <source>
        <dbReference type="EMBL" id="MFC6062188.1"/>
    </source>
</evidence>
<gene>
    <name evidence="3" type="ORF">ACFP4F_06495</name>
</gene>
<reference evidence="4" key="1">
    <citation type="journal article" date="2019" name="Int. J. Syst. Evol. Microbiol.">
        <title>The Global Catalogue of Microorganisms (GCM) 10K type strain sequencing project: providing services to taxonomists for standard genome sequencing and annotation.</title>
        <authorList>
            <consortium name="The Broad Institute Genomics Platform"/>
            <consortium name="The Broad Institute Genome Sequencing Center for Infectious Disease"/>
            <person name="Wu L."/>
            <person name="Ma J."/>
        </authorList>
    </citation>
    <scope>NUCLEOTIDE SEQUENCE [LARGE SCALE GENOMIC DNA]</scope>
    <source>
        <strain evidence="4">CGMCC 1.15180</strain>
    </source>
</reference>
<protein>
    <submittedName>
        <fullName evidence="3">Uncharacterized protein</fullName>
    </submittedName>
</protein>
<accession>A0ABW1MEG9</accession>
<feature type="transmembrane region" description="Helical" evidence="2">
    <location>
        <begin position="49"/>
        <end position="68"/>
    </location>
</feature>
<feature type="transmembrane region" description="Helical" evidence="2">
    <location>
        <begin position="250"/>
        <end position="268"/>
    </location>
</feature>
<dbReference type="EMBL" id="JBHSPX010000002">
    <property type="protein sequence ID" value="MFC6062188.1"/>
    <property type="molecule type" value="Genomic_DNA"/>
</dbReference>
<organism evidence="3 4">
    <name type="scientific">Streptomyces ochraceiscleroticus</name>
    <dbReference type="NCBI Taxonomy" id="47761"/>
    <lineage>
        <taxon>Bacteria</taxon>
        <taxon>Bacillati</taxon>
        <taxon>Actinomycetota</taxon>
        <taxon>Actinomycetes</taxon>
        <taxon>Kitasatosporales</taxon>
        <taxon>Streptomycetaceae</taxon>
        <taxon>Streptomyces</taxon>
    </lineage>
</organism>
<evidence type="ECO:0000256" key="2">
    <source>
        <dbReference type="SAM" id="Phobius"/>
    </source>
</evidence>
<keyword evidence="2" id="KW-0472">Membrane</keyword>
<proteinExistence type="predicted"/>
<evidence type="ECO:0000313" key="4">
    <source>
        <dbReference type="Proteomes" id="UP001596139"/>
    </source>
</evidence>